<comment type="caution">
    <text evidence="2">The sequence shown here is derived from an EMBL/GenBank/DDBJ whole genome shotgun (WGS) entry which is preliminary data.</text>
</comment>
<name>A0A0F9ZQP7_TRIHA</name>
<evidence type="ECO:0000313" key="3">
    <source>
        <dbReference type="Proteomes" id="UP000034112"/>
    </source>
</evidence>
<feature type="region of interest" description="Disordered" evidence="1">
    <location>
        <begin position="56"/>
        <end position="76"/>
    </location>
</feature>
<feature type="region of interest" description="Disordered" evidence="1">
    <location>
        <begin position="1"/>
        <end position="22"/>
    </location>
</feature>
<sequence length="76" mass="8523">MRPSWSRSGKGAKQPPEEKEDKQWRISHLLFANHQSPGPAVRITRLSSLRGISGERRRCSHEAQSQFSAAAHVSES</sequence>
<reference evidence="3" key="1">
    <citation type="journal article" date="2015" name="Genome Announc.">
        <title>Draft whole-genome sequence of the biocontrol agent Trichoderma harzianum T6776.</title>
        <authorList>
            <person name="Baroncelli R."/>
            <person name="Piaggeschi G."/>
            <person name="Fiorini L."/>
            <person name="Bertolini E."/>
            <person name="Zapparata A."/>
            <person name="Pe M.E."/>
            <person name="Sarrocco S."/>
            <person name="Vannacci G."/>
        </authorList>
    </citation>
    <scope>NUCLEOTIDE SEQUENCE [LARGE SCALE GENOMIC DNA]</scope>
    <source>
        <strain evidence="3">T6776</strain>
    </source>
</reference>
<organism evidence="2 3">
    <name type="scientific">Trichoderma harzianum</name>
    <name type="common">Hypocrea lixii</name>
    <dbReference type="NCBI Taxonomy" id="5544"/>
    <lineage>
        <taxon>Eukaryota</taxon>
        <taxon>Fungi</taxon>
        <taxon>Dikarya</taxon>
        <taxon>Ascomycota</taxon>
        <taxon>Pezizomycotina</taxon>
        <taxon>Sordariomycetes</taxon>
        <taxon>Hypocreomycetidae</taxon>
        <taxon>Hypocreales</taxon>
        <taxon>Hypocreaceae</taxon>
        <taxon>Trichoderma</taxon>
    </lineage>
</organism>
<dbReference type="Proteomes" id="UP000034112">
    <property type="component" value="Unassembled WGS sequence"/>
</dbReference>
<evidence type="ECO:0000313" key="2">
    <source>
        <dbReference type="EMBL" id="KKP02617.1"/>
    </source>
</evidence>
<proteinExistence type="predicted"/>
<protein>
    <submittedName>
        <fullName evidence="2">Uncharacterized protein</fullName>
    </submittedName>
</protein>
<evidence type="ECO:0000256" key="1">
    <source>
        <dbReference type="SAM" id="MobiDB-lite"/>
    </source>
</evidence>
<dbReference type="EMBL" id="JOKZ01000142">
    <property type="protein sequence ID" value="KKP02617.1"/>
    <property type="molecule type" value="Genomic_DNA"/>
</dbReference>
<gene>
    <name evidence="2" type="ORF">THAR02_05251</name>
</gene>
<dbReference type="AlphaFoldDB" id="A0A0F9ZQP7"/>
<accession>A0A0F9ZQP7</accession>